<feature type="chain" id="PRO_5016893117" evidence="1">
    <location>
        <begin position="26"/>
        <end position="239"/>
    </location>
</feature>
<feature type="signal peptide" evidence="1">
    <location>
        <begin position="1"/>
        <end position="25"/>
    </location>
</feature>
<dbReference type="EMBL" id="QQSY01000004">
    <property type="protein sequence ID" value="RDI97667.1"/>
    <property type="molecule type" value="Genomic_DNA"/>
</dbReference>
<reference evidence="2 3" key="1">
    <citation type="submission" date="2018-07" db="EMBL/GenBank/DDBJ databases">
        <title>Dyella solisilvae sp. nov., isolated from the pine and broad-leaved mixed forest soil.</title>
        <authorList>
            <person name="Gao Z."/>
            <person name="Qiu L."/>
        </authorList>
    </citation>
    <scope>NUCLEOTIDE SEQUENCE [LARGE SCALE GENOMIC DNA]</scope>
    <source>
        <strain evidence="2 3">DHG54</strain>
    </source>
</reference>
<name>A0A370K5E0_9GAMM</name>
<protein>
    <submittedName>
        <fullName evidence="2">DUF3108 domain-containing protein</fullName>
    </submittedName>
</protein>
<proteinExistence type="predicted"/>
<evidence type="ECO:0000313" key="2">
    <source>
        <dbReference type="EMBL" id="RDI97667.1"/>
    </source>
</evidence>
<dbReference type="RefSeq" id="WP_114825984.1">
    <property type="nucleotide sequence ID" value="NZ_QQSY01000004.1"/>
</dbReference>
<sequence length="239" mass="25307">MTASNSLRTLAAGLVLVLSTTAAFAAAPAPTPFTATYQVSQGGQVIGEAVITLKSAGNGQWVYSNQTKGTAGIAAALGANSAETTKFRWNNDAPETVSYHYSMDAGFKTKQRHTEVNWGTGQVTVDEGKGPMTYASTPGLVDRNTAPYAIGLALRSGKQAVALPVAVKRNVETQEFKVTGKDAVKVPAGSFQTERVVRSDNESAFNAWYAPQKYPVPVKLAQSDGGNLELQLVSYKSEK</sequence>
<accession>A0A370K5E0</accession>
<keyword evidence="3" id="KW-1185">Reference proteome</keyword>
<gene>
    <name evidence="2" type="ORF">DVT68_15375</name>
</gene>
<dbReference type="Pfam" id="PF11306">
    <property type="entry name" value="DUF3108"/>
    <property type="match status" value="1"/>
</dbReference>
<dbReference type="OrthoDB" id="6007799at2"/>
<comment type="caution">
    <text evidence="2">The sequence shown here is derived from an EMBL/GenBank/DDBJ whole genome shotgun (WGS) entry which is preliminary data.</text>
</comment>
<organism evidence="2 3">
    <name type="scientific">Dyella solisilvae</name>
    <dbReference type="NCBI Taxonomy" id="1920168"/>
    <lineage>
        <taxon>Bacteria</taxon>
        <taxon>Pseudomonadati</taxon>
        <taxon>Pseudomonadota</taxon>
        <taxon>Gammaproteobacteria</taxon>
        <taxon>Lysobacterales</taxon>
        <taxon>Rhodanobacteraceae</taxon>
        <taxon>Dyella</taxon>
    </lineage>
</organism>
<dbReference type="Proteomes" id="UP000254711">
    <property type="component" value="Unassembled WGS sequence"/>
</dbReference>
<evidence type="ECO:0000313" key="3">
    <source>
        <dbReference type="Proteomes" id="UP000254711"/>
    </source>
</evidence>
<keyword evidence="1" id="KW-0732">Signal</keyword>
<dbReference type="InterPro" id="IPR021457">
    <property type="entry name" value="DUF3108"/>
</dbReference>
<dbReference type="AlphaFoldDB" id="A0A370K5E0"/>
<evidence type="ECO:0000256" key="1">
    <source>
        <dbReference type="SAM" id="SignalP"/>
    </source>
</evidence>